<gene>
    <name evidence="3" type="ORF">E1163_16550</name>
</gene>
<feature type="transmembrane region" description="Helical" evidence="1">
    <location>
        <begin position="106"/>
        <end position="128"/>
    </location>
</feature>
<comment type="caution">
    <text evidence="3">The sequence shown here is derived from an EMBL/GenBank/DDBJ whole genome shotgun (WGS) entry which is preliminary data.</text>
</comment>
<keyword evidence="1" id="KW-1133">Transmembrane helix</keyword>
<evidence type="ECO:0000313" key="3">
    <source>
        <dbReference type="EMBL" id="MTI26570.1"/>
    </source>
</evidence>
<feature type="transmembrane region" description="Helical" evidence="1">
    <location>
        <begin position="21"/>
        <end position="37"/>
    </location>
</feature>
<dbReference type="InterPro" id="IPR036236">
    <property type="entry name" value="Znf_C2H2_sf"/>
</dbReference>
<evidence type="ECO:0000256" key="1">
    <source>
        <dbReference type="SAM" id="Phobius"/>
    </source>
</evidence>
<dbReference type="InterPro" id="IPR013087">
    <property type="entry name" value="Znf_C2H2_type"/>
</dbReference>
<proteinExistence type="predicted"/>
<keyword evidence="1" id="KW-0472">Membrane</keyword>
<accession>A0ABW9RU46</accession>
<dbReference type="EMBL" id="SMLW01000587">
    <property type="protein sequence ID" value="MTI26570.1"/>
    <property type="molecule type" value="Genomic_DNA"/>
</dbReference>
<evidence type="ECO:0000259" key="2">
    <source>
        <dbReference type="PROSITE" id="PS50157"/>
    </source>
</evidence>
<dbReference type="RefSeq" id="WP_155173581.1">
    <property type="nucleotide sequence ID" value="NZ_BAAAFL010000017.1"/>
</dbReference>
<feature type="transmembrane region" description="Helical" evidence="1">
    <location>
        <begin position="82"/>
        <end position="100"/>
    </location>
</feature>
<sequence>MEEIRKRGAFERFEAFLYSRKFVFIVVIAGTIPMIMHSHQLFYNASPFQGNDLWKNIYALFYAISFDLTILVFTIHVIKRKPALYAIFVFIMNLLYYNPFSFLQPALIIGFTKVFLAGVLAFTGYSYAELFVDKVNESKKATSNRKKPVYRPVNTNVNGQSKQEFQCNECGKGFHSQKALNGHMKVH</sequence>
<keyword evidence="1" id="KW-0812">Transmembrane</keyword>
<reference evidence="3 4" key="1">
    <citation type="submission" date="2019-02" db="EMBL/GenBank/DDBJ databases">
        <authorList>
            <person name="Goldberg S.R."/>
            <person name="Haltli B.A."/>
            <person name="Correa H."/>
            <person name="Russell K.G."/>
        </authorList>
    </citation>
    <scope>NUCLEOTIDE SEQUENCE [LARGE SCALE GENOMIC DNA]</scope>
    <source>
        <strain evidence="3 4">JCM 16186</strain>
    </source>
</reference>
<dbReference type="Gene3D" id="3.30.160.60">
    <property type="entry name" value="Classic Zinc Finger"/>
    <property type="match status" value="1"/>
</dbReference>
<feature type="domain" description="C2H2-type" evidence="2">
    <location>
        <begin position="165"/>
        <end position="187"/>
    </location>
</feature>
<dbReference type="SMART" id="SM00355">
    <property type="entry name" value="ZnF_C2H2"/>
    <property type="match status" value="1"/>
</dbReference>
<keyword evidence="4" id="KW-1185">Reference proteome</keyword>
<feature type="transmembrane region" description="Helical" evidence="1">
    <location>
        <begin position="57"/>
        <end position="75"/>
    </location>
</feature>
<dbReference type="SUPFAM" id="SSF57667">
    <property type="entry name" value="beta-beta-alpha zinc fingers"/>
    <property type="match status" value="1"/>
</dbReference>
<dbReference type="PROSITE" id="PS00028">
    <property type="entry name" value="ZINC_FINGER_C2H2_1"/>
    <property type="match status" value="1"/>
</dbReference>
<dbReference type="Proteomes" id="UP000798808">
    <property type="component" value="Unassembled WGS sequence"/>
</dbReference>
<organism evidence="3 4">
    <name type="scientific">Fulvivirga kasyanovii</name>
    <dbReference type="NCBI Taxonomy" id="396812"/>
    <lineage>
        <taxon>Bacteria</taxon>
        <taxon>Pseudomonadati</taxon>
        <taxon>Bacteroidota</taxon>
        <taxon>Cytophagia</taxon>
        <taxon>Cytophagales</taxon>
        <taxon>Fulvivirgaceae</taxon>
        <taxon>Fulvivirga</taxon>
    </lineage>
</organism>
<name>A0ABW9RU46_9BACT</name>
<protein>
    <submittedName>
        <fullName evidence="3">C2H2-type zinc finger protein</fullName>
    </submittedName>
</protein>
<evidence type="ECO:0000313" key="4">
    <source>
        <dbReference type="Proteomes" id="UP000798808"/>
    </source>
</evidence>
<dbReference type="PROSITE" id="PS50157">
    <property type="entry name" value="ZINC_FINGER_C2H2_2"/>
    <property type="match status" value="1"/>
</dbReference>
<dbReference type="Pfam" id="PF13912">
    <property type="entry name" value="zf-C2H2_6"/>
    <property type="match status" value="1"/>
</dbReference>